<evidence type="ECO:0000259" key="2">
    <source>
        <dbReference type="Pfam" id="PF03732"/>
    </source>
</evidence>
<organism evidence="3 4">
    <name type="scientific">Mucuna pruriens</name>
    <name type="common">Velvet bean</name>
    <name type="synonym">Dolichos pruriens</name>
    <dbReference type="NCBI Taxonomy" id="157652"/>
    <lineage>
        <taxon>Eukaryota</taxon>
        <taxon>Viridiplantae</taxon>
        <taxon>Streptophyta</taxon>
        <taxon>Embryophyta</taxon>
        <taxon>Tracheophyta</taxon>
        <taxon>Spermatophyta</taxon>
        <taxon>Magnoliopsida</taxon>
        <taxon>eudicotyledons</taxon>
        <taxon>Gunneridae</taxon>
        <taxon>Pentapetalae</taxon>
        <taxon>rosids</taxon>
        <taxon>fabids</taxon>
        <taxon>Fabales</taxon>
        <taxon>Fabaceae</taxon>
        <taxon>Papilionoideae</taxon>
        <taxon>50 kb inversion clade</taxon>
        <taxon>NPAAA clade</taxon>
        <taxon>indigoferoid/millettioid clade</taxon>
        <taxon>Phaseoleae</taxon>
        <taxon>Mucuna</taxon>
    </lineage>
</organism>
<dbReference type="PANTHER" id="PTHR35046:SF9">
    <property type="entry name" value="RNA-DIRECTED DNA POLYMERASE"/>
    <property type="match status" value="1"/>
</dbReference>
<protein>
    <recommendedName>
        <fullName evidence="2">Retrotransposon gag domain-containing protein</fullName>
    </recommendedName>
</protein>
<accession>A0A371EXL2</accession>
<name>A0A371EXL2_MUCPR</name>
<feature type="compositionally biased region" description="Basic and acidic residues" evidence="1">
    <location>
        <begin position="95"/>
        <end position="111"/>
    </location>
</feature>
<evidence type="ECO:0000256" key="1">
    <source>
        <dbReference type="SAM" id="MobiDB-lite"/>
    </source>
</evidence>
<evidence type="ECO:0000313" key="3">
    <source>
        <dbReference type="EMBL" id="RDX70782.1"/>
    </source>
</evidence>
<feature type="region of interest" description="Disordered" evidence="1">
    <location>
        <begin position="94"/>
        <end position="120"/>
    </location>
</feature>
<dbReference type="Proteomes" id="UP000257109">
    <property type="component" value="Unassembled WGS sequence"/>
</dbReference>
<dbReference type="Pfam" id="PF03732">
    <property type="entry name" value="Retrotrans_gag"/>
    <property type="match status" value="1"/>
</dbReference>
<feature type="compositionally biased region" description="Polar residues" evidence="1">
    <location>
        <begin position="163"/>
        <end position="173"/>
    </location>
</feature>
<proteinExistence type="predicted"/>
<sequence>MKQLKKKIEKLGGGLESMRIDSHSVRNMRRASIESWEELKREMGERFMPLYYKRDLFSQEATMVRFLHGLNRDIQDIMELHDFTSISSLVHQASKGKERREEKLLRRDKNPKMGSAPFKGYKEVGKTRDTLLPSVQIKEQSFLEMMKEQFKALNARLDDLQSTPRYKSLTSQSNDEKEEEEYSDGRNNENERRRKDEPRCDNYLDNIKMTILAFHGKNDPKLYLECERKVEHVFDCHNYLEEKKRNGERLIRTWEDMKPVIRRRFVPSHYHTDLHRKLQSLTQDSMSVKDYYKEIEIAMI</sequence>
<reference evidence="3" key="1">
    <citation type="submission" date="2018-05" db="EMBL/GenBank/DDBJ databases">
        <title>Draft genome of Mucuna pruriens seed.</title>
        <authorList>
            <person name="Nnadi N.E."/>
            <person name="Vos R."/>
            <person name="Hasami M.H."/>
            <person name="Devisetty U.K."/>
            <person name="Aguiy J.C."/>
        </authorList>
    </citation>
    <scope>NUCLEOTIDE SEQUENCE [LARGE SCALE GENOMIC DNA]</scope>
    <source>
        <strain evidence="3">JCA_2017</strain>
    </source>
</reference>
<feature type="domain" description="Retrotransposon gag" evidence="2">
    <location>
        <begin position="241"/>
        <end position="296"/>
    </location>
</feature>
<feature type="non-terminal residue" evidence="3">
    <location>
        <position position="1"/>
    </location>
</feature>
<dbReference type="InterPro" id="IPR005162">
    <property type="entry name" value="Retrotrans_gag_dom"/>
</dbReference>
<evidence type="ECO:0000313" key="4">
    <source>
        <dbReference type="Proteomes" id="UP000257109"/>
    </source>
</evidence>
<dbReference type="OrthoDB" id="1731207at2759"/>
<keyword evidence="4" id="KW-1185">Reference proteome</keyword>
<dbReference type="AlphaFoldDB" id="A0A371EXL2"/>
<gene>
    <name evidence="3" type="ORF">CR513_49936</name>
</gene>
<comment type="caution">
    <text evidence="3">The sequence shown here is derived from an EMBL/GenBank/DDBJ whole genome shotgun (WGS) entry which is preliminary data.</text>
</comment>
<feature type="compositionally biased region" description="Basic and acidic residues" evidence="1">
    <location>
        <begin position="183"/>
        <end position="197"/>
    </location>
</feature>
<feature type="region of interest" description="Disordered" evidence="1">
    <location>
        <begin position="163"/>
        <end position="197"/>
    </location>
</feature>
<dbReference type="EMBL" id="QJKJ01011570">
    <property type="protein sequence ID" value="RDX70782.1"/>
    <property type="molecule type" value="Genomic_DNA"/>
</dbReference>
<dbReference type="PANTHER" id="PTHR35046">
    <property type="entry name" value="ZINC KNUCKLE (CCHC-TYPE) FAMILY PROTEIN"/>
    <property type="match status" value="1"/>
</dbReference>